<dbReference type="GO" id="GO:0071013">
    <property type="term" value="C:catalytic step 2 spliceosome"/>
    <property type="evidence" value="ECO:0007669"/>
    <property type="project" value="TreeGrafter"/>
</dbReference>
<gene>
    <name evidence="4" type="ORF">Celaphus_00014054</name>
</gene>
<feature type="transmembrane region" description="Helical" evidence="3">
    <location>
        <begin position="88"/>
        <end position="106"/>
    </location>
</feature>
<dbReference type="PANTHER" id="PTHR48026:SF2">
    <property type="entry name" value="HETEROGENEOUS NUCLEAR RIBONUCLEOPROTEIN A1-RELATED"/>
    <property type="match status" value="1"/>
</dbReference>
<evidence type="ECO:0000313" key="4">
    <source>
        <dbReference type="EMBL" id="OWK03938.1"/>
    </source>
</evidence>
<evidence type="ECO:0000256" key="3">
    <source>
        <dbReference type="SAM" id="Phobius"/>
    </source>
</evidence>
<keyword evidence="3" id="KW-0472">Membrane</keyword>
<evidence type="ECO:0000256" key="2">
    <source>
        <dbReference type="SAM" id="MobiDB-lite"/>
    </source>
</evidence>
<name>A0A212CD45_CEREH</name>
<dbReference type="Proteomes" id="UP000242450">
    <property type="component" value="Chromosome 22"/>
</dbReference>
<dbReference type="GO" id="GO:0003730">
    <property type="term" value="F:mRNA 3'-UTR binding"/>
    <property type="evidence" value="ECO:0007669"/>
    <property type="project" value="TreeGrafter"/>
</dbReference>
<feature type="region of interest" description="Disordered" evidence="2">
    <location>
        <begin position="36"/>
        <end position="70"/>
    </location>
</feature>
<organism evidence="4 5">
    <name type="scientific">Cervus elaphus hippelaphus</name>
    <name type="common">European red deer</name>
    <dbReference type="NCBI Taxonomy" id="46360"/>
    <lineage>
        <taxon>Eukaryota</taxon>
        <taxon>Metazoa</taxon>
        <taxon>Chordata</taxon>
        <taxon>Craniata</taxon>
        <taxon>Vertebrata</taxon>
        <taxon>Euteleostomi</taxon>
        <taxon>Mammalia</taxon>
        <taxon>Eutheria</taxon>
        <taxon>Laurasiatheria</taxon>
        <taxon>Artiodactyla</taxon>
        <taxon>Ruminantia</taxon>
        <taxon>Pecora</taxon>
        <taxon>Cervidae</taxon>
        <taxon>Cervinae</taxon>
        <taxon>Cervus</taxon>
    </lineage>
</organism>
<evidence type="ECO:0000313" key="5">
    <source>
        <dbReference type="Proteomes" id="UP000242450"/>
    </source>
</evidence>
<sequence>MGGTKEDTEKHYLRDYFETYEETDVDKTVIQKFHPVNGHNGEVKKAPSKQEMASISSGQRGERDSGNFGGGRGMVSVGMTTLVMVETSVVKVALVAAMAMMDMAAVRTAVMDLVMMEAMFKVAESTMILAITTISLQISDP</sequence>
<reference evidence="4 5" key="1">
    <citation type="journal article" date="2018" name="Mol. Genet. Genomics">
        <title>The red deer Cervus elaphus genome CerEla1.0: sequencing, annotating, genes, and chromosomes.</title>
        <authorList>
            <person name="Bana N.A."/>
            <person name="Nyiri A."/>
            <person name="Nagy J."/>
            <person name="Frank K."/>
            <person name="Nagy T."/>
            <person name="Steger V."/>
            <person name="Schiller M."/>
            <person name="Lakatos P."/>
            <person name="Sugar L."/>
            <person name="Horn P."/>
            <person name="Barta E."/>
            <person name="Orosz L."/>
        </authorList>
    </citation>
    <scope>NUCLEOTIDE SEQUENCE [LARGE SCALE GENOMIC DNA]</scope>
    <source>
        <strain evidence="4">Hungarian</strain>
    </source>
</reference>
<keyword evidence="3" id="KW-0812">Transmembrane</keyword>
<accession>A0A212CD45</accession>
<dbReference type="EMBL" id="MKHE01000022">
    <property type="protein sequence ID" value="OWK03938.1"/>
    <property type="molecule type" value="Genomic_DNA"/>
</dbReference>
<dbReference type="AlphaFoldDB" id="A0A212CD45"/>
<evidence type="ECO:0000256" key="1">
    <source>
        <dbReference type="ARBA" id="ARBA00022884"/>
    </source>
</evidence>
<keyword evidence="1" id="KW-0694">RNA-binding</keyword>
<dbReference type="PANTHER" id="PTHR48026">
    <property type="entry name" value="HOMOLOGOUS TO DROSOPHILA SQD (SQUID) PROTEIN"/>
    <property type="match status" value="1"/>
</dbReference>
<keyword evidence="3" id="KW-1133">Transmembrane helix</keyword>
<keyword evidence="5" id="KW-1185">Reference proteome</keyword>
<proteinExistence type="predicted"/>
<dbReference type="GO" id="GO:0000398">
    <property type="term" value="P:mRNA splicing, via spliceosome"/>
    <property type="evidence" value="ECO:0007669"/>
    <property type="project" value="TreeGrafter"/>
</dbReference>
<comment type="caution">
    <text evidence="4">The sequence shown here is derived from an EMBL/GenBank/DDBJ whole genome shotgun (WGS) entry which is preliminary data.</text>
</comment>
<protein>
    <submittedName>
        <fullName evidence="4">Uncharacterized protein</fullName>
    </submittedName>
</protein>